<protein>
    <submittedName>
        <fullName evidence="1">Uncharacterized protein</fullName>
    </submittedName>
</protein>
<sequence>MVEEIDETLGASEDRLNRRCDDIYFPSEITISSLTSQTEAMQRVIVEIQRYIANHLEASTSSDR</sequence>
<name>A0ABQ7AIT5_BRACR</name>
<keyword evidence="2" id="KW-1185">Reference proteome</keyword>
<proteinExistence type="predicted"/>
<organism evidence="1 2">
    <name type="scientific">Brassica cretica</name>
    <name type="common">Mustard</name>
    <dbReference type="NCBI Taxonomy" id="69181"/>
    <lineage>
        <taxon>Eukaryota</taxon>
        <taxon>Viridiplantae</taxon>
        <taxon>Streptophyta</taxon>
        <taxon>Embryophyta</taxon>
        <taxon>Tracheophyta</taxon>
        <taxon>Spermatophyta</taxon>
        <taxon>Magnoliopsida</taxon>
        <taxon>eudicotyledons</taxon>
        <taxon>Gunneridae</taxon>
        <taxon>Pentapetalae</taxon>
        <taxon>rosids</taxon>
        <taxon>malvids</taxon>
        <taxon>Brassicales</taxon>
        <taxon>Brassicaceae</taxon>
        <taxon>Brassiceae</taxon>
        <taxon>Brassica</taxon>
    </lineage>
</organism>
<comment type="caution">
    <text evidence="1">The sequence shown here is derived from an EMBL/GenBank/DDBJ whole genome shotgun (WGS) entry which is preliminary data.</text>
</comment>
<evidence type="ECO:0000313" key="1">
    <source>
        <dbReference type="EMBL" id="KAF3497518.1"/>
    </source>
</evidence>
<evidence type="ECO:0000313" key="2">
    <source>
        <dbReference type="Proteomes" id="UP000266723"/>
    </source>
</evidence>
<reference evidence="1 2" key="1">
    <citation type="journal article" date="2020" name="BMC Genomics">
        <title>Intraspecific diversification of the crop wild relative Brassica cretica Lam. using demographic model selection.</title>
        <authorList>
            <person name="Kioukis A."/>
            <person name="Michalopoulou V.A."/>
            <person name="Briers L."/>
            <person name="Pirintsos S."/>
            <person name="Studholme D.J."/>
            <person name="Pavlidis P."/>
            <person name="Sarris P.F."/>
        </authorList>
    </citation>
    <scope>NUCLEOTIDE SEQUENCE [LARGE SCALE GENOMIC DNA]</scope>
    <source>
        <strain evidence="2">cv. PFS-1207/04</strain>
    </source>
</reference>
<dbReference type="Proteomes" id="UP000266723">
    <property type="component" value="Unassembled WGS sequence"/>
</dbReference>
<dbReference type="EMBL" id="QGKV02002055">
    <property type="protein sequence ID" value="KAF3497518.1"/>
    <property type="molecule type" value="Genomic_DNA"/>
</dbReference>
<accession>A0ABQ7AIT5</accession>
<gene>
    <name evidence="1" type="ORF">DY000_02053858</name>
</gene>